<keyword evidence="17" id="KW-1185">Reference proteome</keyword>
<dbReference type="InterPro" id="IPR026859">
    <property type="entry name" value="Myosin-bd"/>
</dbReference>
<evidence type="ECO:0000256" key="8">
    <source>
        <dbReference type="ARBA" id="ARBA00022949"/>
    </source>
</evidence>
<evidence type="ECO:0000313" key="17">
    <source>
        <dbReference type="Proteomes" id="UP001271007"/>
    </source>
</evidence>
<feature type="region of interest" description="Disordered" evidence="13">
    <location>
        <begin position="36"/>
        <end position="57"/>
    </location>
</feature>
<evidence type="ECO:0000256" key="14">
    <source>
        <dbReference type="SAM" id="Phobius"/>
    </source>
</evidence>
<dbReference type="AlphaFoldDB" id="A0AAJ0GCN3"/>
<feature type="transmembrane region" description="Helical" evidence="14">
    <location>
        <begin position="182"/>
        <end position="201"/>
    </location>
</feature>
<evidence type="ECO:0000256" key="3">
    <source>
        <dbReference type="ARBA" id="ARBA00004651"/>
    </source>
</evidence>
<evidence type="ECO:0000256" key="1">
    <source>
        <dbReference type="ARBA" id="ARBA00004123"/>
    </source>
</evidence>
<evidence type="ECO:0000313" key="16">
    <source>
        <dbReference type="EMBL" id="KAK3054344.1"/>
    </source>
</evidence>
<evidence type="ECO:0000259" key="15">
    <source>
        <dbReference type="Pfam" id="PF12632"/>
    </source>
</evidence>
<dbReference type="PANTHER" id="PTHR15989:SF5">
    <property type="entry name" value="VEZATIN"/>
    <property type="match status" value="1"/>
</dbReference>
<evidence type="ECO:0000256" key="6">
    <source>
        <dbReference type="ARBA" id="ARBA00022475"/>
    </source>
</evidence>
<evidence type="ECO:0000256" key="13">
    <source>
        <dbReference type="SAM" id="MobiDB-lite"/>
    </source>
</evidence>
<evidence type="ECO:0000256" key="4">
    <source>
        <dbReference type="ARBA" id="ARBA00007245"/>
    </source>
</evidence>
<keyword evidence="8" id="KW-0965">Cell junction</keyword>
<comment type="caution">
    <text evidence="16">The sequence shown here is derived from an EMBL/GenBank/DDBJ whole genome shotgun (WGS) entry which is preliminary data.</text>
</comment>
<sequence length="621" mass="68361">METFHDDGTPLAAYLEGEGYLDTKLGCNTHDGHPLSDTAAYDESTPTSFAPSAHTRPPLRARKSIAKSYRRLIGEQTAVGRIHNACSTALNSRLGRADNARFLEHFRYIIVASQLLNEYLDQGALPPSNPSHGLDGTAEGSSMPSMSTSLYGATGTAIVAFALVYLIHWARSTREGPVNKGRVALVVAVFLVTAFLGYGYVRRQWLKFLRRQAVTEVTNLTANWQAFEVSASSALSLIQEVELVSKGYRLSTPLPPASRIEDQSAARRCVRLRKLVHRAYCALIPVCISTCETLRSLIDTDDLDRYFEIYDISPQDAKEAAGPDALSVLDDDGESLKSLRVLSYRAGVLRRVMLSSLMAIEADGGKPDFIRWRVASDAISKESTVVGQYAEKLQQCLSEMETVATPLTPAPRSPTFPQRDKMRTQVRKISLLSSGIRSLQAKMQILREETNRSISQSEDLSDLGPNLMAQYESIGADLKELMQAWEAGKSSLQSNLTKHERRISRNSSVRSPISSISGLTAVEEGGPADALKALTGDSMSNRSSMATTPSDEEVFEAVAVPRQRSVISRDERILKMQEERDRQATVRAQRESNTGMLRELQTVLSQRPGKGVKDGMRITSI</sequence>
<proteinExistence type="inferred from homology"/>
<evidence type="ECO:0000256" key="2">
    <source>
        <dbReference type="ARBA" id="ARBA00004536"/>
    </source>
</evidence>
<gene>
    <name evidence="16" type="ORF">LTR09_004612</name>
</gene>
<dbReference type="GO" id="GO:0098609">
    <property type="term" value="P:cell-cell adhesion"/>
    <property type="evidence" value="ECO:0007669"/>
    <property type="project" value="InterPro"/>
</dbReference>
<accession>A0AAJ0GCN3</accession>
<keyword evidence="11 14" id="KW-0472">Membrane</keyword>
<keyword evidence="9 14" id="KW-1133">Transmembrane helix</keyword>
<feature type="domain" description="Myosin-binding" evidence="15">
    <location>
        <begin position="160"/>
        <end position="443"/>
    </location>
</feature>
<evidence type="ECO:0000256" key="9">
    <source>
        <dbReference type="ARBA" id="ARBA00022989"/>
    </source>
</evidence>
<dbReference type="EMBL" id="JAWDJX010000012">
    <property type="protein sequence ID" value="KAK3054344.1"/>
    <property type="molecule type" value="Genomic_DNA"/>
</dbReference>
<dbReference type="Proteomes" id="UP001271007">
    <property type="component" value="Unassembled WGS sequence"/>
</dbReference>
<organism evidence="16 17">
    <name type="scientific">Extremus antarcticus</name>
    <dbReference type="NCBI Taxonomy" id="702011"/>
    <lineage>
        <taxon>Eukaryota</taxon>
        <taxon>Fungi</taxon>
        <taxon>Dikarya</taxon>
        <taxon>Ascomycota</taxon>
        <taxon>Pezizomycotina</taxon>
        <taxon>Dothideomycetes</taxon>
        <taxon>Dothideomycetidae</taxon>
        <taxon>Mycosphaerellales</taxon>
        <taxon>Extremaceae</taxon>
        <taxon>Extremus</taxon>
    </lineage>
</organism>
<dbReference type="InterPro" id="IPR026858">
    <property type="entry name" value="Vezatin"/>
</dbReference>
<comment type="subcellular location">
    <subcellularLocation>
        <location evidence="2">Cell junction</location>
        <location evidence="2">Adherens junction</location>
    </subcellularLocation>
    <subcellularLocation>
        <location evidence="3">Cell membrane</location>
        <topology evidence="3">Multi-pass membrane protein</topology>
    </subcellularLocation>
    <subcellularLocation>
        <location evidence="1">Nucleus</location>
    </subcellularLocation>
</comment>
<evidence type="ECO:0000256" key="11">
    <source>
        <dbReference type="ARBA" id="ARBA00023136"/>
    </source>
</evidence>
<evidence type="ECO:0000256" key="7">
    <source>
        <dbReference type="ARBA" id="ARBA00022692"/>
    </source>
</evidence>
<keyword evidence="7 14" id="KW-0812">Transmembrane</keyword>
<dbReference type="PANTHER" id="PTHR15989">
    <property type="entry name" value="VEZATIN"/>
    <property type="match status" value="1"/>
</dbReference>
<evidence type="ECO:0000256" key="12">
    <source>
        <dbReference type="ARBA" id="ARBA00023242"/>
    </source>
</evidence>
<dbReference type="GO" id="GO:0017022">
    <property type="term" value="F:myosin binding"/>
    <property type="evidence" value="ECO:0007669"/>
    <property type="project" value="InterPro"/>
</dbReference>
<keyword evidence="12" id="KW-0539">Nucleus</keyword>
<evidence type="ECO:0000256" key="5">
    <source>
        <dbReference type="ARBA" id="ARBA00018125"/>
    </source>
</evidence>
<name>A0AAJ0GCN3_9PEZI</name>
<comment type="similarity">
    <text evidence="4">Belongs to the vezatin family.</text>
</comment>
<feature type="transmembrane region" description="Helical" evidence="14">
    <location>
        <begin position="150"/>
        <end position="170"/>
    </location>
</feature>
<protein>
    <recommendedName>
        <fullName evidence="5">Vezatin</fullName>
    </recommendedName>
</protein>
<evidence type="ECO:0000256" key="10">
    <source>
        <dbReference type="ARBA" id="ARBA00023054"/>
    </source>
</evidence>
<dbReference type="GO" id="GO:0005886">
    <property type="term" value="C:plasma membrane"/>
    <property type="evidence" value="ECO:0007669"/>
    <property type="project" value="UniProtKB-SubCell"/>
</dbReference>
<reference evidence="16" key="1">
    <citation type="submission" date="2023-04" db="EMBL/GenBank/DDBJ databases">
        <title>Black Yeasts Isolated from many extreme environments.</title>
        <authorList>
            <person name="Coleine C."/>
            <person name="Stajich J.E."/>
            <person name="Selbmann L."/>
        </authorList>
    </citation>
    <scope>NUCLEOTIDE SEQUENCE</scope>
    <source>
        <strain evidence="16">CCFEE 5312</strain>
    </source>
</reference>
<dbReference type="GO" id="GO:0005634">
    <property type="term" value="C:nucleus"/>
    <property type="evidence" value="ECO:0007669"/>
    <property type="project" value="UniProtKB-SubCell"/>
</dbReference>
<keyword evidence="6" id="KW-1003">Cell membrane</keyword>
<keyword evidence="10" id="KW-0175">Coiled coil</keyword>
<dbReference type="Pfam" id="PF12632">
    <property type="entry name" value="Vezatin"/>
    <property type="match status" value="1"/>
</dbReference>